<organism evidence="1 2">
    <name type="scientific">Paenibacillus sepulcri</name>
    <dbReference type="NCBI Taxonomy" id="359917"/>
    <lineage>
        <taxon>Bacteria</taxon>
        <taxon>Bacillati</taxon>
        <taxon>Bacillota</taxon>
        <taxon>Bacilli</taxon>
        <taxon>Bacillales</taxon>
        <taxon>Paenibacillaceae</taxon>
        <taxon>Paenibacillus</taxon>
    </lineage>
</organism>
<reference evidence="1 2" key="1">
    <citation type="submission" date="2021-07" db="EMBL/GenBank/DDBJ databases">
        <title>Paenibacillus radiodurans sp. nov., isolated from the southeastern edge of Tengger Desert.</title>
        <authorList>
            <person name="Zhang G."/>
        </authorList>
    </citation>
    <scope>NUCLEOTIDE SEQUENCE [LARGE SCALE GENOMIC DNA]</scope>
    <source>
        <strain evidence="1 2">CCM 7311</strain>
    </source>
</reference>
<comment type="caution">
    <text evidence="1">The sequence shown here is derived from an EMBL/GenBank/DDBJ whole genome shotgun (WGS) entry which is preliminary data.</text>
</comment>
<dbReference type="EMBL" id="JAHZIK010000029">
    <property type="protein sequence ID" value="MBW7452978.1"/>
    <property type="molecule type" value="Genomic_DNA"/>
</dbReference>
<evidence type="ECO:0000313" key="2">
    <source>
        <dbReference type="Proteomes" id="UP001519887"/>
    </source>
</evidence>
<evidence type="ECO:0000313" key="1">
    <source>
        <dbReference type="EMBL" id="MBW7452978.1"/>
    </source>
</evidence>
<accession>A0ABS7BWE7</accession>
<proteinExistence type="predicted"/>
<dbReference type="Proteomes" id="UP001519887">
    <property type="component" value="Unassembled WGS sequence"/>
</dbReference>
<dbReference type="SUPFAM" id="SSF51338">
    <property type="entry name" value="Composite domain of metallo-dependent hydrolases"/>
    <property type="match status" value="1"/>
</dbReference>
<name>A0ABS7BWE7_9BACL</name>
<keyword evidence="2" id="KW-1185">Reference proteome</keyword>
<sequence length="75" mass="8418">KLGKRGLIVPGYAADLAVFDPETIQDHATFENPRQYPGGINQVIVNGKPTFDREQHTHAREGQFIRAQHSCNHSH</sequence>
<gene>
    <name evidence="1" type="ORF">K0U00_02840</name>
</gene>
<protein>
    <submittedName>
        <fullName evidence="1">D-aminoacylase</fullName>
    </submittedName>
</protein>
<dbReference type="InterPro" id="IPR011059">
    <property type="entry name" value="Metal-dep_hydrolase_composite"/>
</dbReference>
<dbReference type="Gene3D" id="2.30.40.10">
    <property type="entry name" value="Urease, subunit C, domain 1"/>
    <property type="match status" value="1"/>
</dbReference>
<feature type="non-terminal residue" evidence="1">
    <location>
        <position position="1"/>
    </location>
</feature>